<evidence type="ECO:0000313" key="3">
    <source>
        <dbReference type="WBParaSite" id="Gr19_v10_g1922.t1"/>
    </source>
</evidence>
<dbReference type="AlphaFoldDB" id="A0A914HLM8"/>
<accession>A0A914HLM8</accession>
<evidence type="ECO:0000313" key="2">
    <source>
        <dbReference type="Proteomes" id="UP000887572"/>
    </source>
</evidence>
<proteinExistence type="predicted"/>
<reference evidence="3" key="1">
    <citation type="submission" date="2022-11" db="UniProtKB">
        <authorList>
            <consortium name="WormBaseParasite"/>
        </authorList>
    </citation>
    <scope>IDENTIFICATION</scope>
</reference>
<sequence length="103" mass="11375">MDKFYNVIKAKKVLCGAQQLKTDQKKGALMRQRRRKRDDGDTIIWISSSSGSSSRGLSGCAISVVCAIFSFVGGIAAYFHIIYLDSLGFESYISYFGTMQAVD</sequence>
<keyword evidence="2" id="KW-1185">Reference proteome</keyword>
<name>A0A914HLM8_GLORO</name>
<organism evidence="2 3">
    <name type="scientific">Globodera rostochiensis</name>
    <name type="common">Golden nematode worm</name>
    <name type="synonym">Heterodera rostochiensis</name>
    <dbReference type="NCBI Taxonomy" id="31243"/>
    <lineage>
        <taxon>Eukaryota</taxon>
        <taxon>Metazoa</taxon>
        <taxon>Ecdysozoa</taxon>
        <taxon>Nematoda</taxon>
        <taxon>Chromadorea</taxon>
        <taxon>Rhabditida</taxon>
        <taxon>Tylenchina</taxon>
        <taxon>Tylenchomorpha</taxon>
        <taxon>Tylenchoidea</taxon>
        <taxon>Heteroderidae</taxon>
        <taxon>Heteroderinae</taxon>
        <taxon>Globodera</taxon>
    </lineage>
</organism>
<feature type="transmembrane region" description="Helical" evidence="1">
    <location>
        <begin position="57"/>
        <end position="81"/>
    </location>
</feature>
<dbReference type="WBParaSite" id="Gr19_v10_g1922.t1">
    <property type="protein sequence ID" value="Gr19_v10_g1922.t1"/>
    <property type="gene ID" value="Gr19_v10_g1922"/>
</dbReference>
<keyword evidence="1" id="KW-1133">Transmembrane helix</keyword>
<dbReference type="Proteomes" id="UP000887572">
    <property type="component" value="Unplaced"/>
</dbReference>
<protein>
    <submittedName>
        <fullName evidence="3">Uncharacterized protein</fullName>
    </submittedName>
</protein>
<evidence type="ECO:0000256" key="1">
    <source>
        <dbReference type="SAM" id="Phobius"/>
    </source>
</evidence>
<keyword evidence="1" id="KW-0472">Membrane</keyword>
<keyword evidence="1" id="KW-0812">Transmembrane</keyword>